<dbReference type="SMART" id="SM00028">
    <property type="entry name" value="TPR"/>
    <property type="match status" value="5"/>
</dbReference>
<keyword evidence="2 3" id="KW-0802">TPR repeat</keyword>
<evidence type="ECO:0000256" key="3">
    <source>
        <dbReference type="PROSITE-ProRule" id="PRU00339"/>
    </source>
</evidence>
<evidence type="ECO:0000313" key="6">
    <source>
        <dbReference type="EMBL" id="MCJ2382311.1"/>
    </source>
</evidence>
<feature type="domain" description="DUF5107" evidence="5">
    <location>
        <begin position="50"/>
        <end position="354"/>
    </location>
</feature>
<dbReference type="Pfam" id="PF13181">
    <property type="entry name" value="TPR_8"/>
    <property type="match status" value="1"/>
</dbReference>
<feature type="signal peptide" evidence="4">
    <location>
        <begin position="1"/>
        <end position="21"/>
    </location>
</feature>
<dbReference type="RefSeq" id="WP_243326611.1">
    <property type="nucleotide sequence ID" value="NZ_JAKZMM010000070.1"/>
</dbReference>
<accession>A0ABT0C5L6</accession>
<evidence type="ECO:0000256" key="4">
    <source>
        <dbReference type="SAM" id="SignalP"/>
    </source>
</evidence>
<dbReference type="Proteomes" id="UP001165444">
    <property type="component" value="Unassembled WGS sequence"/>
</dbReference>
<sequence length="1051" mass="119872">MKKRVLVLAVCAFWTWPSVFAQQAVVKEQPKTMKSYPFSDPSPVASPSNLYYPYFRFDGFAAEGVNKEWKTVELENDYIQVTLFPEVGGKVWGAIDKTTGKAFVYDNGVAKFRDIAMRGPWTSGGIEFNFGIIGHAPTSSTPIDYLVKKKDDGSVSCYVFSYEWLTRTAWTVEVNLPKDKAYFTTHTTWYNQSSIDQPYYHWMNAGYRVGKNAEFCYPGDHYIGHGGELFTFPMDEEGRNIGWYEKNNFGNSKSYHVLGYYNDYYGIYWHGEDYGSIHHAEFDEKLGMKIFLWGQAREGGIWEDLLTDTDGQYIELQSGRVFNQPASNSAYTPYKHYAFAPQMTDEWTEYWYPVKGIQGVSKASRIGALHVTREAGSLKLAFSPLEVLSTDVKIYQDEKLVETLPLNTKVLEPVTLSAAKSIPEGHLKVVIGDDLLVYSENAKDYDLERPMTLPEDFDWNSAYGLYTQGEQWLNQKVWDKAEQYLKQAVDKDPYFAPALVRLSSLYYREGRYAEALPLLNTALSLNTYDGEANYLYGLVNRVMGKTGEAKAAFSIASFAASVRTAAYEQLGEMYACEENWAKTEHYAQKSLEFNEMNLDARQLLMLVYRQTGKTEQAKEQIQYVLDRLPLYHAARFEEAWLAGKHTADQLKDFSSLIRNELPFETYLELAGWYERVGCPDEALALLACAGKYPIALYQSAYLLSQQGKEAESKAALEQANAQSPDFVFPFRPETMKYLDWAQTQSPNWKIDYYKGLIYWTNQQKDKALEAMNRCAPTDYAELYLSRAQLKSGLARLDDLLKAEQVETSWRVGFALLNYYTSVSDWQKVTEVGKKYTKLYPKNYYIGLKYANGLCETGQYAACVSLLKKMEVLPNEGSYAGRAVYRAANLYQAMDLIGKRKYASALKSIEASKEWPENLGVGKPYDDQIDSRLEDYLEAKVYDGQGQKEKAKAYFNRVAAVKTSPKYFESARLLTALALREVGKQTEADAMVASWAKDFPDSKPAQWCAAIYNGDTTKASELLKSRYSQQDTTPWEATYRDTNFDLIVRLFK</sequence>
<dbReference type="EMBL" id="JAKZMM010000070">
    <property type="protein sequence ID" value="MCJ2382311.1"/>
    <property type="molecule type" value="Genomic_DNA"/>
</dbReference>
<protein>
    <submittedName>
        <fullName evidence="6">DUF5107 domain-containing protein</fullName>
    </submittedName>
</protein>
<dbReference type="InterPro" id="IPR019734">
    <property type="entry name" value="TPR_rpt"/>
</dbReference>
<feature type="chain" id="PRO_5046860303" evidence="4">
    <location>
        <begin position="22"/>
        <end position="1051"/>
    </location>
</feature>
<dbReference type="Gene3D" id="1.25.40.10">
    <property type="entry name" value="Tetratricopeptide repeat domain"/>
    <property type="match status" value="4"/>
</dbReference>
<gene>
    <name evidence="6" type="ORF">MUN53_17125</name>
</gene>
<comment type="caution">
    <text evidence="6">The sequence shown here is derived from an EMBL/GenBank/DDBJ whole genome shotgun (WGS) entry which is preliminary data.</text>
</comment>
<name>A0ABT0C5L6_9BACT</name>
<dbReference type="PANTHER" id="PTHR45586">
    <property type="entry name" value="TPR REPEAT-CONTAINING PROTEIN PA4667"/>
    <property type="match status" value="1"/>
</dbReference>
<dbReference type="SUPFAM" id="SSF48452">
    <property type="entry name" value="TPR-like"/>
    <property type="match status" value="2"/>
</dbReference>
<evidence type="ECO:0000259" key="5">
    <source>
        <dbReference type="Pfam" id="PF17128"/>
    </source>
</evidence>
<keyword evidence="4" id="KW-0732">Signal</keyword>
<evidence type="ECO:0000256" key="1">
    <source>
        <dbReference type="ARBA" id="ARBA00022737"/>
    </source>
</evidence>
<dbReference type="InterPro" id="IPR051012">
    <property type="entry name" value="CellSynth/LPSAsmb/PSIAsmb"/>
</dbReference>
<organism evidence="6 7">
    <name type="scientific">Parabacteroides faecalis</name>
    <dbReference type="NCBI Taxonomy" id="2924040"/>
    <lineage>
        <taxon>Bacteria</taxon>
        <taxon>Pseudomonadati</taxon>
        <taxon>Bacteroidota</taxon>
        <taxon>Bacteroidia</taxon>
        <taxon>Bacteroidales</taxon>
        <taxon>Tannerellaceae</taxon>
        <taxon>Parabacteroides</taxon>
    </lineage>
</organism>
<keyword evidence="7" id="KW-1185">Reference proteome</keyword>
<proteinExistence type="predicted"/>
<keyword evidence="1" id="KW-0677">Repeat</keyword>
<evidence type="ECO:0000256" key="2">
    <source>
        <dbReference type="ARBA" id="ARBA00022803"/>
    </source>
</evidence>
<evidence type="ECO:0000313" key="7">
    <source>
        <dbReference type="Proteomes" id="UP001165444"/>
    </source>
</evidence>
<reference evidence="6 7" key="1">
    <citation type="submission" date="2022-03" db="EMBL/GenBank/DDBJ databases">
        <title>Parabacteroides sp. nov. isolated from swine feces.</title>
        <authorList>
            <person name="Bak J.E."/>
        </authorList>
    </citation>
    <scope>NUCLEOTIDE SEQUENCE [LARGE SCALE GENOMIC DNA]</scope>
    <source>
        <strain evidence="6 7">AGMB00274</strain>
    </source>
</reference>
<dbReference type="PROSITE" id="PS50005">
    <property type="entry name" value="TPR"/>
    <property type="match status" value="1"/>
</dbReference>
<dbReference type="Pfam" id="PF17128">
    <property type="entry name" value="DUF5107"/>
    <property type="match status" value="1"/>
</dbReference>
<dbReference type="InterPro" id="IPR011990">
    <property type="entry name" value="TPR-like_helical_dom_sf"/>
</dbReference>
<dbReference type="Pfam" id="PF14559">
    <property type="entry name" value="TPR_19"/>
    <property type="match status" value="1"/>
</dbReference>
<dbReference type="PANTHER" id="PTHR45586:SF1">
    <property type="entry name" value="LIPOPOLYSACCHARIDE ASSEMBLY PROTEIN B"/>
    <property type="match status" value="1"/>
</dbReference>
<dbReference type="InterPro" id="IPR033396">
    <property type="entry name" value="DUF5107"/>
</dbReference>
<feature type="repeat" description="TPR" evidence="3">
    <location>
        <begin position="496"/>
        <end position="529"/>
    </location>
</feature>